<dbReference type="Proteomes" id="UP000770661">
    <property type="component" value="Unassembled WGS sequence"/>
</dbReference>
<keyword evidence="3" id="KW-1185">Reference proteome</keyword>
<dbReference type="EMBL" id="JACEEZ010016006">
    <property type="protein sequence ID" value="KAG0718473.1"/>
    <property type="molecule type" value="Genomic_DNA"/>
</dbReference>
<evidence type="ECO:0000313" key="2">
    <source>
        <dbReference type="EMBL" id="KAG0718473.1"/>
    </source>
</evidence>
<accession>A0A8J5CAC4</accession>
<evidence type="ECO:0000256" key="1">
    <source>
        <dbReference type="SAM" id="SignalP"/>
    </source>
</evidence>
<evidence type="ECO:0000313" key="3">
    <source>
        <dbReference type="Proteomes" id="UP000770661"/>
    </source>
</evidence>
<dbReference type="AlphaFoldDB" id="A0A8J5CAC4"/>
<evidence type="ECO:0008006" key="4">
    <source>
        <dbReference type="Google" id="ProtNLM"/>
    </source>
</evidence>
<reference evidence="2" key="1">
    <citation type="submission" date="2020-07" db="EMBL/GenBank/DDBJ databases">
        <title>The High-quality genome of the commercially important snow crab, Chionoecetes opilio.</title>
        <authorList>
            <person name="Jeong J.-H."/>
            <person name="Ryu S."/>
        </authorList>
    </citation>
    <scope>NUCLEOTIDE SEQUENCE</scope>
    <source>
        <strain evidence="2">MADBK_172401_WGS</strain>
        <tissue evidence="2">Digestive gland</tissue>
    </source>
</reference>
<feature type="chain" id="PRO_5035223514" description="Secreted protein" evidence="1">
    <location>
        <begin position="21"/>
        <end position="140"/>
    </location>
</feature>
<feature type="signal peptide" evidence="1">
    <location>
        <begin position="1"/>
        <end position="20"/>
    </location>
</feature>
<organism evidence="2 3">
    <name type="scientific">Chionoecetes opilio</name>
    <name type="common">Atlantic snow crab</name>
    <name type="synonym">Cancer opilio</name>
    <dbReference type="NCBI Taxonomy" id="41210"/>
    <lineage>
        <taxon>Eukaryota</taxon>
        <taxon>Metazoa</taxon>
        <taxon>Ecdysozoa</taxon>
        <taxon>Arthropoda</taxon>
        <taxon>Crustacea</taxon>
        <taxon>Multicrustacea</taxon>
        <taxon>Malacostraca</taxon>
        <taxon>Eumalacostraca</taxon>
        <taxon>Eucarida</taxon>
        <taxon>Decapoda</taxon>
        <taxon>Pleocyemata</taxon>
        <taxon>Brachyura</taxon>
        <taxon>Eubrachyura</taxon>
        <taxon>Majoidea</taxon>
        <taxon>Majidae</taxon>
        <taxon>Chionoecetes</taxon>
    </lineage>
</organism>
<proteinExistence type="predicted"/>
<protein>
    <recommendedName>
        <fullName evidence="4">Secreted protein</fullName>
    </recommendedName>
</protein>
<name>A0A8J5CAC4_CHIOP</name>
<keyword evidence="1" id="KW-0732">Signal</keyword>
<gene>
    <name evidence="2" type="ORF">GWK47_052369</name>
</gene>
<comment type="caution">
    <text evidence="2">The sequence shown here is derived from an EMBL/GenBank/DDBJ whole genome shotgun (WGS) entry which is preliminary data.</text>
</comment>
<sequence>MVKARFIPLFFDHVLCTVLASSVYTKSFTPEFWGQTVPLSSQLSSDFGADGKVLETRDPLLKVICAGGHWSDSKRSPGSWKILACVSPRFLFFWDFFPINSPTSALWKPKPRVGILALVQWTAGFARLLEASRERQGFAA</sequence>